<evidence type="ECO:0000313" key="3">
    <source>
        <dbReference type="Proteomes" id="UP000033986"/>
    </source>
</evidence>
<keyword evidence="1" id="KW-0472">Membrane</keyword>
<feature type="transmembrane region" description="Helical" evidence="1">
    <location>
        <begin position="71"/>
        <end position="92"/>
    </location>
</feature>
<comment type="caution">
    <text evidence="2">The sequence shown here is derived from an EMBL/GenBank/DDBJ whole genome shotgun (WGS) entry which is preliminary data.</text>
</comment>
<feature type="transmembrane region" description="Helical" evidence="1">
    <location>
        <begin position="421"/>
        <end position="442"/>
    </location>
</feature>
<feature type="transmembrane region" description="Helical" evidence="1">
    <location>
        <begin position="227"/>
        <end position="247"/>
    </location>
</feature>
<accession>A0A0G1C558</accession>
<feature type="transmembrane region" description="Helical" evidence="1">
    <location>
        <begin position="377"/>
        <end position="400"/>
    </location>
</feature>
<dbReference type="AlphaFoldDB" id="A0A0G1C558"/>
<sequence>MKKFLNKFTIYHFEIVFLLIIGLIPFLWYKDGYIGLGHDMGFPLAPIDHFLDRFYTWTDRTGPFGSNQIQVLPGLFIHGIEALLSFLNLSLISVQKTTFIFWFVLPGITMYILLRYLYPERENYPLRLSGSLFYMMNHYLLQAWTIAERTKFSVFATLPIVTLIVIKVMYKKNSILKNSLLLTLILFILNGGGGIPLLGGSAIVFAIFGLTPLFSSNQYLWRNLKRLFIFSSTTLVFWILLNTYWIYPSVKSYGETWGQRIENEWGAAGAVAWSQSVSTYSSWINLFKLQGIHEWYNNPTHPYANEFLFNPLLIFLNLVFSALALIGLQSAIKANREKFFIGASFLLMLLVAIPLSAGSHAPLGIVYDFALINIPGFVMFRSAFFKFGMIIWFAYAYLISVGVKGMIDWFKSKFTVKYKRFLPLSLLAGYVIFLFIYNYPFFTGNFFNYSKGKSTMVKVPDYIFEAKKELDRNEFSTRTLYLPNADIRTEYIEYDWGYFSLVDLHQAMGRKSSVINEVLARPNEIDLITGIFSEYIKFGISNLIKFTGVDKAVVQNDFISPDYESNPLSGLKESFKNSKDFTFNKSIGKWDFYDYNKDILPRIYSPSAITFISSDPKNLHIVANLPGAFENKAFLWSDYPGYNNKDEIFDKSIIQARCADCPPSENYQIFFSASKVLIPGTYFYEIGKYITKAKKHFVSSPNARIDMDLSTSATLILDLGSVQAKRHQKGVRVATNNLVENLEEIRLNLDQISDPKSKQELFKKVRFYLSYFISYESQWAASAQPGPIKSDLTNLETELKKTLDKIDVQTGQTAVKEDDKSYEYNLETTQSGNYNLYVYNNSSLRDQIALTINRHTFNAHRLNANWYKTVNIFLTSSTSIKIPKTQDLKERPVLFLEQNIPAPRFVTPNIEFVALNQTKFLVRTHGSEHFILGFNSRFDENWSLREIKQDVSNYFKGNTRSFQDGKVIEHERQDTHVLTDLIFPGGGKRLYPTFKLNGISSGWILNLQDLNQAREHVFLLEYGNQNDFYIALGVTITALCFILSLFVLKCRNRND</sequence>
<keyword evidence="1" id="KW-1133">Transmembrane helix</keyword>
<gene>
    <name evidence="2" type="ORF">UV07_C0003G0013</name>
</gene>
<feature type="transmembrane region" description="Helical" evidence="1">
    <location>
        <begin position="152"/>
        <end position="170"/>
    </location>
</feature>
<name>A0A0G1C558_9BACT</name>
<feature type="transmembrane region" description="Helical" evidence="1">
    <location>
        <begin position="99"/>
        <end position="118"/>
    </location>
</feature>
<feature type="transmembrane region" description="Helical" evidence="1">
    <location>
        <begin position="182"/>
        <end position="215"/>
    </location>
</feature>
<keyword evidence="1" id="KW-0812">Transmembrane</keyword>
<dbReference type="Proteomes" id="UP000033986">
    <property type="component" value="Unassembled WGS sequence"/>
</dbReference>
<dbReference type="EMBL" id="LCDB01000003">
    <property type="protein sequence ID" value="KKS44778.1"/>
    <property type="molecule type" value="Genomic_DNA"/>
</dbReference>
<proteinExistence type="predicted"/>
<reference evidence="2 3" key="1">
    <citation type="journal article" date="2015" name="Nature">
        <title>rRNA introns, odd ribosomes, and small enigmatic genomes across a large radiation of phyla.</title>
        <authorList>
            <person name="Brown C.T."/>
            <person name="Hug L.A."/>
            <person name="Thomas B.C."/>
            <person name="Sharon I."/>
            <person name="Castelle C.J."/>
            <person name="Singh A."/>
            <person name="Wilkins M.J."/>
            <person name="Williams K.H."/>
            <person name="Banfield J.F."/>
        </authorList>
    </citation>
    <scope>NUCLEOTIDE SEQUENCE [LARGE SCALE GENOMIC DNA]</scope>
</reference>
<feature type="transmembrane region" description="Helical" evidence="1">
    <location>
        <begin position="339"/>
        <end position="357"/>
    </location>
</feature>
<evidence type="ECO:0000313" key="2">
    <source>
        <dbReference type="EMBL" id="KKS44778.1"/>
    </source>
</evidence>
<organism evidence="2 3">
    <name type="scientific">Candidatus Azambacteria bacterium GW2011_GWB1_42_17</name>
    <dbReference type="NCBI Taxonomy" id="1618615"/>
    <lineage>
        <taxon>Bacteria</taxon>
        <taxon>Candidatus Azamiibacteriota</taxon>
    </lineage>
</organism>
<evidence type="ECO:0000256" key="1">
    <source>
        <dbReference type="SAM" id="Phobius"/>
    </source>
</evidence>
<feature type="transmembrane region" description="Helical" evidence="1">
    <location>
        <begin position="1028"/>
        <end position="1048"/>
    </location>
</feature>
<feature type="transmembrane region" description="Helical" evidence="1">
    <location>
        <begin position="12"/>
        <end position="29"/>
    </location>
</feature>
<feature type="transmembrane region" description="Helical" evidence="1">
    <location>
        <begin position="307"/>
        <end position="327"/>
    </location>
</feature>
<protein>
    <recommendedName>
        <fullName evidence="4">Bacterial membrane protein YfhO</fullName>
    </recommendedName>
</protein>
<evidence type="ECO:0008006" key="4">
    <source>
        <dbReference type="Google" id="ProtNLM"/>
    </source>
</evidence>